<feature type="compositionally biased region" description="Polar residues" evidence="1">
    <location>
        <begin position="144"/>
        <end position="154"/>
    </location>
</feature>
<name>A0ABC9GEW7_9POAL</name>
<accession>A0ABC9GEW7</accession>
<protein>
    <submittedName>
        <fullName evidence="2">Uncharacterized protein</fullName>
    </submittedName>
</protein>
<dbReference type="PANTHER" id="PTHR33349:SF41">
    <property type="entry name" value="EMB|CAB62594.1"/>
    <property type="match status" value="1"/>
</dbReference>
<proteinExistence type="predicted"/>
<feature type="region of interest" description="Disordered" evidence="1">
    <location>
        <begin position="309"/>
        <end position="431"/>
    </location>
</feature>
<evidence type="ECO:0000313" key="2">
    <source>
        <dbReference type="EMBL" id="CAL5093415.1"/>
    </source>
</evidence>
<dbReference type="Proteomes" id="UP001497457">
    <property type="component" value="Chromosome 9rd"/>
</dbReference>
<dbReference type="EMBL" id="OZ075119">
    <property type="protein sequence ID" value="CAL5093415.1"/>
    <property type="molecule type" value="Genomic_DNA"/>
</dbReference>
<feature type="compositionally biased region" description="Basic residues" evidence="1">
    <location>
        <begin position="64"/>
        <end position="75"/>
    </location>
</feature>
<feature type="region of interest" description="Disordered" evidence="1">
    <location>
        <begin position="1"/>
        <end position="132"/>
    </location>
</feature>
<feature type="compositionally biased region" description="Basic and acidic residues" evidence="1">
    <location>
        <begin position="106"/>
        <end position="118"/>
    </location>
</feature>
<feature type="compositionally biased region" description="Acidic residues" evidence="1">
    <location>
        <begin position="392"/>
        <end position="403"/>
    </location>
</feature>
<sequence>MEVQMAAQGARSAGRATPPHHHSGGGDGKHVPGYLRPPAGSCHHVCKYGGAHAFEDKETPPTAAKKKPGHTKPRKQPSPAAAALSHSHESQSGRVMGKVRSVFRRRVGDSTRAADKAAARNVKGSKGGGGESVEWKDIVAYDTSTVPAHGSSPQPGKISAPTAGSGDAKKKDVSKGRNKSHDKATKVTGQVDGVQTHDETLDKKIAKPPKKMGIDQELLLHGYQILSPSLLQSRASLLRDLEQEMVHEEAASTKDQGKATPTYSLDEEEECIAAAAETSRAIPAHRRVKSMSISSRSVRYPFIRQSSKNSSAGTFKLRSRSTKAPMTPPPEEETTKKPARLRSRRGSEDASSGSATGRGIQLRIRSLRRRGVGGGLRRCGDRVRRAGGGAEASEDAGEEEEPEAVQWRDRGDGQQARQDEEEQGEGPCGGI</sequence>
<gene>
    <name evidence="2" type="ORF">URODEC1_LOCUS115379</name>
</gene>
<dbReference type="AlphaFoldDB" id="A0ABC9GEW7"/>
<evidence type="ECO:0000256" key="1">
    <source>
        <dbReference type="SAM" id="MobiDB-lite"/>
    </source>
</evidence>
<dbReference type="PANTHER" id="PTHR33349">
    <property type="entry name" value="EMB|CAB62594.1"/>
    <property type="match status" value="1"/>
</dbReference>
<feature type="compositionally biased region" description="Basic and acidic residues" evidence="1">
    <location>
        <begin position="167"/>
        <end position="185"/>
    </location>
</feature>
<feature type="region of interest" description="Disordered" evidence="1">
    <location>
        <begin position="144"/>
        <end position="189"/>
    </location>
</feature>
<keyword evidence="3" id="KW-1185">Reference proteome</keyword>
<reference evidence="2" key="1">
    <citation type="submission" date="2024-10" db="EMBL/GenBank/DDBJ databases">
        <authorList>
            <person name="Ryan C."/>
        </authorList>
    </citation>
    <scope>NUCLEOTIDE SEQUENCE [LARGE SCALE GENOMIC DNA]</scope>
</reference>
<evidence type="ECO:0000313" key="3">
    <source>
        <dbReference type="Proteomes" id="UP001497457"/>
    </source>
</evidence>
<organism evidence="2 3">
    <name type="scientific">Urochloa decumbens</name>
    <dbReference type="NCBI Taxonomy" id="240449"/>
    <lineage>
        <taxon>Eukaryota</taxon>
        <taxon>Viridiplantae</taxon>
        <taxon>Streptophyta</taxon>
        <taxon>Embryophyta</taxon>
        <taxon>Tracheophyta</taxon>
        <taxon>Spermatophyta</taxon>
        <taxon>Magnoliopsida</taxon>
        <taxon>Liliopsida</taxon>
        <taxon>Poales</taxon>
        <taxon>Poaceae</taxon>
        <taxon>PACMAD clade</taxon>
        <taxon>Panicoideae</taxon>
        <taxon>Panicodae</taxon>
        <taxon>Paniceae</taxon>
        <taxon>Melinidinae</taxon>
        <taxon>Urochloa</taxon>
    </lineage>
</organism>